<dbReference type="GO" id="GO:0005509">
    <property type="term" value="F:calcium ion binding"/>
    <property type="evidence" value="ECO:0007669"/>
    <property type="project" value="InterPro"/>
</dbReference>
<dbReference type="Proteomes" id="UP000507470">
    <property type="component" value="Unassembled WGS sequence"/>
</dbReference>
<evidence type="ECO:0000313" key="3">
    <source>
        <dbReference type="Proteomes" id="UP000507470"/>
    </source>
</evidence>
<dbReference type="EMBL" id="CACVKT020008414">
    <property type="protein sequence ID" value="CAC5415336.1"/>
    <property type="molecule type" value="Genomic_DNA"/>
</dbReference>
<reference evidence="2 3" key="1">
    <citation type="submission" date="2020-06" db="EMBL/GenBank/DDBJ databases">
        <authorList>
            <person name="Li R."/>
            <person name="Bekaert M."/>
        </authorList>
    </citation>
    <scope>NUCLEOTIDE SEQUENCE [LARGE SCALE GENOMIC DNA]</scope>
    <source>
        <strain evidence="3">wild</strain>
    </source>
</reference>
<evidence type="ECO:0000313" key="2">
    <source>
        <dbReference type="EMBL" id="CAC5415336.1"/>
    </source>
</evidence>
<feature type="domain" description="TSP C-terminal" evidence="1">
    <location>
        <begin position="1"/>
        <end position="74"/>
    </location>
</feature>
<dbReference type="Pfam" id="PF05735">
    <property type="entry name" value="TSP_C"/>
    <property type="match status" value="1"/>
</dbReference>
<dbReference type="InterPro" id="IPR008859">
    <property type="entry name" value="Thrombospondin_C"/>
</dbReference>
<dbReference type="PANTHER" id="PTHR10199">
    <property type="entry name" value="THROMBOSPONDIN"/>
    <property type="match status" value="1"/>
</dbReference>
<dbReference type="OrthoDB" id="6144189at2759"/>
<dbReference type="Gene3D" id="2.60.120.200">
    <property type="match status" value="2"/>
</dbReference>
<organism evidence="2 3">
    <name type="scientific">Mytilus coruscus</name>
    <name type="common">Sea mussel</name>
    <dbReference type="NCBI Taxonomy" id="42192"/>
    <lineage>
        <taxon>Eukaryota</taxon>
        <taxon>Metazoa</taxon>
        <taxon>Spiralia</taxon>
        <taxon>Lophotrochozoa</taxon>
        <taxon>Mollusca</taxon>
        <taxon>Bivalvia</taxon>
        <taxon>Autobranchia</taxon>
        <taxon>Pteriomorphia</taxon>
        <taxon>Mytilida</taxon>
        <taxon>Mytiloidea</taxon>
        <taxon>Mytilidae</taxon>
        <taxon>Mytilinae</taxon>
        <taxon>Mytilus</taxon>
    </lineage>
</organism>
<dbReference type="PROSITE" id="PS51236">
    <property type="entry name" value="TSP_CTER"/>
    <property type="match status" value="1"/>
</dbReference>
<name>A0A6J8E5H1_MYTCO</name>
<dbReference type="GO" id="GO:0007155">
    <property type="term" value="P:cell adhesion"/>
    <property type="evidence" value="ECO:0007669"/>
    <property type="project" value="InterPro"/>
</dbReference>
<evidence type="ECO:0000259" key="1">
    <source>
        <dbReference type="PROSITE" id="PS51236"/>
    </source>
</evidence>
<dbReference type="AlphaFoldDB" id="A0A6J8E5H1"/>
<keyword evidence="3" id="KW-1185">Reference proteome</keyword>
<dbReference type="InterPro" id="IPR013320">
    <property type="entry name" value="ConA-like_dom_sf"/>
</dbReference>
<accession>A0A6J8E5H1</accession>
<proteinExistence type="predicted"/>
<gene>
    <name evidence="2" type="ORF">MCOR_48039</name>
</gene>
<dbReference type="Pfam" id="PF13385">
    <property type="entry name" value="Laminin_G_3"/>
    <property type="match status" value="1"/>
</dbReference>
<sequence length="283" mass="32544">MTRWSNYTSYKWFLWHYTDLNKIRFQLYDVNSFLADSGDIYDTSITGGRVGVYQFGQESVLWSDLKVQCLPRENKALNFIAINSFSIGLWIKIDSLAASDMPLFCTDTRTICLWLDAGFVHGSYGNNTVTSTSTINTNEWISLLYIYDESEYSMTVYVNGNSAGVTSDITPIDLTQYTMDEDTLFYMGKDANNFYKGYVDEFVFYNVALLGTEINDHIHLPSITKYPTYHRYGQLYYKMDQTTGTLYLKDDGLLEVPGQISGSPIFGHNLQDFNRFNLEYPDN</sequence>
<dbReference type="SUPFAM" id="SSF49899">
    <property type="entry name" value="Concanavalin A-like lectins/glucanases"/>
    <property type="match status" value="2"/>
</dbReference>
<dbReference type="GO" id="GO:0005576">
    <property type="term" value="C:extracellular region"/>
    <property type="evidence" value="ECO:0007669"/>
    <property type="project" value="InterPro"/>
</dbReference>
<protein>
    <submittedName>
        <fullName evidence="2">THBS2S</fullName>
    </submittedName>
</protein>